<accession>A0AA38FFI1</accession>
<organism evidence="4 5">
    <name type="scientific">Taxus chinensis</name>
    <name type="common">Chinese yew</name>
    <name type="synonym">Taxus wallichiana var. chinensis</name>
    <dbReference type="NCBI Taxonomy" id="29808"/>
    <lineage>
        <taxon>Eukaryota</taxon>
        <taxon>Viridiplantae</taxon>
        <taxon>Streptophyta</taxon>
        <taxon>Embryophyta</taxon>
        <taxon>Tracheophyta</taxon>
        <taxon>Spermatophyta</taxon>
        <taxon>Pinopsida</taxon>
        <taxon>Pinidae</taxon>
        <taxon>Conifers II</taxon>
        <taxon>Cupressales</taxon>
        <taxon>Taxaceae</taxon>
        <taxon>Taxus</taxon>
    </lineage>
</organism>
<evidence type="ECO:0000313" key="5">
    <source>
        <dbReference type="Proteomes" id="UP000824469"/>
    </source>
</evidence>
<dbReference type="EMBL" id="JAHRHJ020000010">
    <property type="protein sequence ID" value="KAH9299276.1"/>
    <property type="molecule type" value="Genomic_DNA"/>
</dbReference>
<evidence type="ECO:0000313" key="4">
    <source>
        <dbReference type="EMBL" id="KAH9299276.1"/>
    </source>
</evidence>
<dbReference type="InterPro" id="IPR000504">
    <property type="entry name" value="RRM_dom"/>
</dbReference>
<keyword evidence="5" id="KW-1185">Reference proteome</keyword>
<feature type="domain" description="RRM" evidence="3">
    <location>
        <begin position="40"/>
        <end position="118"/>
    </location>
</feature>
<protein>
    <recommendedName>
        <fullName evidence="3">RRM domain-containing protein</fullName>
    </recommendedName>
</protein>
<dbReference type="CDD" id="cd21608">
    <property type="entry name" value="RRM2_NsCP33_like"/>
    <property type="match status" value="1"/>
</dbReference>
<reference evidence="4 5" key="1">
    <citation type="journal article" date="2021" name="Nat. Plants">
        <title>The Taxus genome provides insights into paclitaxel biosynthesis.</title>
        <authorList>
            <person name="Xiong X."/>
            <person name="Gou J."/>
            <person name="Liao Q."/>
            <person name="Li Y."/>
            <person name="Zhou Q."/>
            <person name="Bi G."/>
            <person name="Li C."/>
            <person name="Du R."/>
            <person name="Wang X."/>
            <person name="Sun T."/>
            <person name="Guo L."/>
            <person name="Liang H."/>
            <person name="Lu P."/>
            <person name="Wu Y."/>
            <person name="Zhang Z."/>
            <person name="Ro D.K."/>
            <person name="Shang Y."/>
            <person name="Huang S."/>
            <person name="Yan J."/>
        </authorList>
    </citation>
    <scope>NUCLEOTIDE SEQUENCE [LARGE SCALE GENOMIC DNA]</scope>
    <source>
        <strain evidence="4">Ta-2019</strain>
    </source>
</reference>
<feature type="non-terminal residue" evidence="4">
    <location>
        <position position="129"/>
    </location>
</feature>
<dbReference type="OMA" id="NLANDRP"/>
<sequence>MAFTSKLGSLLRQSVTSLTGSSGSASMPSIFNAVRYMSSSKLFIGGLSWGVDDLSLKEAFSDYGEVIEARVILDRDSGRSRGFGFVSFTNTEEASAAMSAMDGKEIQGRSVRVNYATERTGGFGGGGYG</sequence>
<dbReference type="SMART" id="SM00360">
    <property type="entry name" value="RRM"/>
    <property type="match status" value="1"/>
</dbReference>
<dbReference type="InterPro" id="IPR012677">
    <property type="entry name" value="Nucleotide-bd_a/b_plait_sf"/>
</dbReference>
<dbReference type="AlphaFoldDB" id="A0AA38FFI1"/>
<dbReference type="Pfam" id="PF00076">
    <property type="entry name" value="RRM_1"/>
    <property type="match status" value="1"/>
</dbReference>
<dbReference type="Proteomes" id="UP000824469">
    <property type="component" value="Unassembled WGS sequence"/>
</dbReference>
<proteinExistence type="predicted"/>
<name>A0AA38FFI1_TAXCH</name>
<comment type="caution">
    <text evidence="4">The sequence shown here is derived from an EMBL/GenBank/DDBJ whole genome shotgun (WGS) entry which is preliminary data.</text>
</comment>
<dbReference type="InterPro" id="IPR048289">
    <property type="entry name" value="RRM2_NsCP33-like"/>
</dbReference>
<keyword evidence="1 2" id="KW-0694">RNA-binding</keyword>
<dbReference type="PANTHER" id="PTHR48027">
    <property type="entry name" value="HETEROGENEOUS NUCLEAR RIBONUCLEOPROTEIN 87F-RELATED"/>
    <property type="match status" value="1"/>
</dbReference>
<evidence type="ECO:0000256" key="1">
    <source>
        <dbReference type="ARBA" id="ARBA00022884"/>
    </source>
</evidence>
<dbReference type="GO" id="GO:0003723">
    <property type="term" value="F:RNA binding"/>
    <property type="evidence" value="ECO:0007669"/>
    <property type="project" value="UniProtKB-UniRule"/>
</dbReference>
<evidence type="ECO:0000259" key="3">
    <source>
        <dbReference type="PROSITE" id="PS50102"/>
    </source>
</evidence>
<dbReference type="InterPro" id="IPR035979">
    <property type="entry name" value="RBD_domain_sf"/>
</dbReference>
<dbReference type="InterPro" id="IPR052462">
    <property type="entry name" value="SLIRP/GR-RBP-like"/>
</dbReference>
<dbReference type="SUPFAM" id="SSF54928">
    <property type="entry name" value="RNA-binding domain, RBD"/>
    <property type="match status" value="1"/>
</dbReference>
<evidence type="ECO:0000256" key="2">
    <source>
        <dbReference type="PROSITE-ProRule" id="PRU00176"/>
    </source>
</evidence>
<dbReference type="PROSITE" id="PS50102">
    <property type="entry name" value="RRM"/>
    <property type="match status" value="1"/>
</dbReference>
<gene>
    <name evidence="4" type="ORF">KI387_030958</name>
</gene>
<dbReference type="Gene3D" id="3.30.70.330">
    <property type="match status" value="1"/>
</dbReference>